<dbReference type="Pfam" id="PF08447">
    <property type="entry name" value="PAS_3"/>
    <property type="match status" value="1"/>
</dbReference>
<dbReference type="SMART" id="SM00086">
    <property type="entry name" value="PAC"/>
    <property type="match status" value="2"/>
</dbReference>
<dbReference type="CDD" id="cd00082">
    <property type="entry name" value="HisKA"/>
    <property type="match status" value="1"/>
</dbReference>
<dbReference type="PANTHER" id="PTHR43304">
    <property type="entry name" value="PHYTOCHROME-LIKE PROTEIN CPH1"/>
    <property type="match status" value="1"/>
</dbReference>
<dbReference type="RefSeq" id="WP_302037813.1">
    <property type="nucleotide sequence ID" value="NZ_JAUKPO010000005.1"/>
</dbReference>
<dbReference type="Gene3D" id="1.10.287.130">
    <property type="match status" value="1"/>
</dbReference>
<evidence type="ECO:0000256" key="2">
    <source>
        <dbReference type="ARBA" id="ARBA00012438"/>
    </source>
</evidence>
<evidence type="ECO:0000256" key="1">
    <source>
        <dbReference type="ARBA" id="ARBA00000085"/>
    </source>
</evidence>
<dbReference type="SUPFAM" id="SSF55874">
    <property type="entry name" value="ATPase domain of HSP90 chaperone/DNA topoisomerase II/histidine kinase"/>
    <property type="match status" value="1"/>
</dbReference>
<dbReference type="InterPro" id="IPR013655">
    <property type="entry name" value="PAS_fold_3"/>
</dbReference>
<accession>A0ABT8R5S6</accession>
<evidence type="ECO:0000313" key="10">
    <source>
        <dbReference type="EMBL" id="MDO1447011.1"/>
    </source>
</evidence>
<feature type="domain" description="PAS" evidence="8">
    <location>
        <begin position="157"/>
        <end position="208"/>
    </location>
</feature>
<dbReference type="GO" id="GO:0016301">
    <property type="term" value="F:kinase activity"/>
    <property type="evidence" value="ECO:0007669"/>
    <property type="project" value="UniProtKB-KW"/>
</dbReference>
<dbReference type="EC" id="2.7.13.3" evidence="2"/>
<dbReference type="Pfam" id="PF02518">
    <property type="entry name" value="HATPase_c"/>
    <property type="match status" value="1"/>
</dbReference>
<dbReference type="InterPro" id="IPR000700">
    <property type="entry name" value="PAS-assoc_C"/>
</dbReference>
<dbReference type="Gene3D" id="3.30.450.20">
    <property type="entry name" value="PAS domain"/>
    <property type="match status" value="2"/>
</dbReference>
<dbReference type="SMART" id="SM00388">
    <property type="entry name" value="HisKA"/>
    <property type="match status" value="1"/>
</dbReference>
<evidence type="ECO:0000313" key="11">
    <source>
        <dbReference type="Proteomes" id="UP001168528"/>
    </source>
</evidence>
<keyword evidence="11" id="KW-1185">Reference proteome</keyword>
<dbReference type="InterPro" id="IPR013656">
    <property type="entry name" value="PAS_4"/>
</dbReference>
<dbReference type="PANTHER" id="PTHR43304:SF1">
    <property type="entry name" value="PAC DOMAIN-CONTAINING PROTEIN"/>
    <property type="match status" value="1"/>
</dbReference>
<dbReference type="InterPro" id="IPR005467">
    <property type="entry name" value="His_kinase_dom"/>
</dbReference>
<evidence type="ECO:0000259" key="8">
    <source>
        <dbReference type="PROSITE" id="PS50112"/>
    </source>
</evidence>
<dbReference type="Pfam" id="PF08448">
    <property type="entry name" value="PAS_4"/>
    <property type="match status" value="1"/>
</dbReference>
<dbReference type="Proteomes" id="UP001168528">
    <property type="component" value="Unassembled WGS sequence"/>
</dbReference>
<keyword evidence="5 10" id="KW-0418">Kinase</keyword>
<dbReference type="Gene3D" id="3.30.565.10">
    <property type="entry name" value="Histidine kinase-like ATPase, C-terminal domain"/>
    <property type="match status" value="1"/>
</dbReference>
<dbReference type="SUPFAM" id="SSF55785">
    <property type="entry name" value="PYP-like sensor domain (PAS domain)"/>
    <property type="match status" value="2"/>
</dbReference>
<dbReference type="InterPro" id="IPR000014">
    <property type="entry name" value="PAS"/>
</dbReference>
<evidence type="ECO:0000259" key="9">
    <source>
        <dbReference type="PROSITE" id="PS50113"/>
    </source>
</evidence>
<dbReference type="InterPro" id="IPR003594">
    <property type="entry name" value="HATPase_dom"/>
</dbReference>
<feature type="domain" description="PAS" evidence="8">
    <location>
        <begin position="280"/>
        <end position="351"/>
    </location>
</feature>
<protein>
    <recommendedName>
        <fullName evidence="2">histidine kinase</fullName>
        <ecNumber evidence="2">2.7.13.3</ecNumber>
    </recommendedName>
</protein>
<dbReference type="PRINTS" id="PR00344">
    <property type="entry name" value="BCTRLSENSOR"/>
</dbReference>
<feature type="domain" description="PAC" evidence="9">
    <location>
        <begin position="362"/>
        <end position="415"/>
    </location>
</feature>
<comment type="caution">
    <text evidence="10">The sequence shown here is derived from an EMBL/GenBank/DDBJ whole genome shotgun (WGS) entry which is preliminary data.</text>
</comment>
<gene>
    <name evidence="10" type="ORF">Q0590_12150</name>
</gene>
<evidence type="ECO:0000256" key="4">
    <source>
        <dbReference type="ARBA" id="ARBA00022679"/>
    </source>
</evidence>
<feature type="domain" description="Histidine kinase" evidence="7">
    <location>
        <begin position="472"/>
        <end position="686"/>
    </location>
</feature>
<dbReference type="InterPro" id="IPR036097">
    <property type="entry name" value="HisK_dim/P_sf"/>
</dbReference>
<name>A0ABT8R5S6_9BACT</name>
<dbReference type="InterPro" id="IPR001610">
    <property type="entry name" value="PAC"/>
</dbReference>
<keyword evidence="3" id="KW-0597">Phosphoprotein</keyword>
<feature type="domain" description="PAC" evidence="9">
    <location>
        <begin position="225"/>
        <end position="279"/>
    </location>
</feature>
<dbReference type="Pfam" id="PF00512">
    <property type="entry name" value="HisKA"/>
    <property type="match status" value="1"/>
</dbReference>
<dbReference type="PROSITE" id="PS50112">
    <property type="entry name" value="PAS"/>
    <property type="match status" value="2"/>
</dbReference>
<dbReference type="SMART" id="SM00387">
    <property type="entry name" value="HATPase_c"/>
    <property type="match status" value="1"/>
</dbReference>
<sequence length="688" mass="79750">MKDSFQHIPSYASFLLHEKLSAFCQLYLQRAAILNHTLVGSQNLSGEEDQLAFLKKEFFDLLQCLQVGKGKQHILERIRLWKNNELSYLSRDMQGVSYIVTSINISKFVFIKLLKDYSSHIELREQILIELVEFYSFYFLKLIEAFGEIGQERLLQQKEFSQSLINHCIDGISAYDLDWKVTEWNPAMERMIQVRKEEILGKSFYDFFPSYVGSEEALIAKKVFEGESVHLTDRPYKVGKGWYEAHFVPLHNEKKEVIGALSITRDITQRKEWELKIQEDQHFIQSLADTSPDVITVYDLTKGVNIYSSKEIYEILGYNQQELKALVEKGVQGLVEVIHPEDLPLILTFLESYKTYTGSKARDLEYRIKDHQGNYRWIMDRYNVFKRSADGLPIQIIGVARDNTARKLAEQELKEVNVKLHETNEELLRTEELLKEANDELEERVALRTAELIEKNKQLIRTNTDLDNFIYTASHDLRAPIANIEGLIMLLAKSLADRLQANEQTQLEYVSKSVIKLRKTIDDLTDIARVQKDLDAQVEQISFQTMFEEVYEDVASLAKLSQAQIITQFDVAQVPFSKKNMKSIFYNLLSNAIKYHSAERLPQIKVHTYQRGEYTVLSVDDNGLGIPERSKDKLFKMFKRFHTHVEGTGIGLYIVKRVVENSGGKIEVESREGQGSTFLIYFPSKMEY</sequence>
<dbReference type="NCBIfam" id="TIGR00229">
    <property type="entry name" value="sensory_box"/>
    <property type="match status" value="2"/>
</dbReference>
<dbReference type="PROSITE" id="PS50113">
    <property type="entry name" value="PAC"/>
    <property type="match status" value="2"/>
</dbReference>
<feature type="coiled-coil region" evidence="6">
    <location>
        <begin position="406"/>
        <end position="458"/>
    </location>
</feature>
<comment type="catalytic activity">
    <reaction evidence="1">
        <text>ATP + protein L-histidine = ADP + protein N-phospho-L-histidine.</text>
        <dbReference type="EC" id="2.7.13.3"/>
    </reaction>
</comment>
<dbReference type="InterPro" id="IPR035965">
    <property type="entry name" value="PAS-like_dom_sf"/>
</dbReference>
<dbReference type="SUPFAM" id="SSF47384">
    <property type="entry name" value="Homodimeric domain of signal transducing histidine kinase"/>
    <property type="match status" value="1"/>
</dbReference>
<reference evidence="10" key="1">
    <citation type="submission" date="2023-07" db="EMBL/GenBank/DDBJ databases">
        <title>The genome sequence of Rhodocytophaga aerolata KACC 12507.</title>
        <authorList>
            <person name="Zhang X."/>
        </authorList>
    </citation>
    <scope>NUCLEOTIDE SEQUENCE</scope>
    <source>
        <strain evidence="10">KACC 12507</strain>
    </source>
</reference>
<dbReference type="PROSITE" id="PS50109">
    <property type="entry name" value="HIS_KIN"/>
    <property type="match status" value="1"/>
</dbReference>
<dbReference type="SMART" id="SM00091">
    <property type="entry name" value="PAS"/>
    <property type="match status" value="2"/>
</dbReference>
<keyword evidence="4" id="KW-0808">Transferase</keyword>
<proteinExistence type="predicted"/>
<dbReference type="InterPro" id="IPR036890">
    <property type="entry name" value="HATPase_C_sf"/>
</dbReference>
<evidence type="ECO:0000256" key="6">
    <source>
        <dbReference type="SAM" id="Coils"/>
    </source>
</evidence>
<dbReference type="EMBL" id="JAUKPO010000005">
    <property type="protein sequence ID" value="MDO1447011.1"/>
    <property type="molecule type" value="Genomic_DNA"/>
</dbReference>
<evidence type="ECO:0000259" key="7">
    <source>
        <dbReference type="PROSITE" id="PS50109"/>
    </source>
</evidence>
<dbReference type="CDD" id="cd00130">
    <property type="entry name" value="PAS"/>
    <property type="match status" value="2"/>
</dbReference>
<keyword evidence="6" id="KW-0175">Coiled coil</keyword>
<evidence type="ECO:0000256" key="3">
    <source>
        <dbReference type="ARBA" id="ARBA00022553"/>
    </source>
</evidence>
<dbReference type="InterPro" id="IPR004358">
    <property type="entry name" value="Sig_transdc_His_kin-like_C"/>
</dbReference>
<dbReference type="InterPro" id="IPR052162">
    <property type="entry name" value="Sensor_kinase/Photoreceptor"/>
</dbReference>
<organism evidence="10 11">
    <name type="scientific">Rhodocytophaga aerolata</name>
    <dbReference type="NCBI Taxonomy" id="455078"/>
    <lineage>
        <taxon>Bacteria</taxon>
        <taxon>Pseudomonadati</taxon>
        <taxon>Bacteroidota</taxon>
        <taxon>Cytophagia</taxon>
        <taxon>Cytophagales</taxon>
        <taxon>Rhodocytophagaceae</taxon>
        <taxon>Rhodocytophaga</taxon>
    </lineage>
</organism>
<evidence type="ECO:0000256" key="5">
    <source>
        <dbReference type="ARBA" id="ARBA00022777"/>
    </source>
</evidence>
<dbReference type="InterPro" id="IPR003661">
    <property type="entry name" value="HisK_dim/P_dom"/>
</dbReference>